<proteinExistence type="predicted"/>
<protein>
    <recommendedName>
        <fullName evidence="2">DUF7727 domain-containing protein</fullName>
    </recommendedName>
</protein>
<name>A0A6H0XTW2_9PEZI</name>
<keyword evidence="1" id="KW-0472">Membrane</keyword>
<organism evidence="3 4">
    <name type="scientific">Peltaster fructicola</name>
    <dbReference type="NCBI Taxonomy" id="286661"/>
    <lineage>
        <taxon>Eukaryota</taxon>
        <taxon>Fungi</taxon>
        <taxon>Dikarya</taxon>
        <taxon>Ascomycota</taxon>
        <taxon>Pezizomycotina</taxon>
        <taxon>Dothideomycetes</taxon>
        <taxon>Dothideomycetes incertae sedis</taxon>
        <taxon>Peltaster</taxon>
    </lineage>
</organism>
<evidence type="ECO:0000256" key="1">
    <source>
        <dbReference type="SAM" id="Phobius"/>
    </source>
</evidence>
<dbReference type="AlphaFoldDB" id="A0A6H0XTW2"/>
<accession>A0A6H0XTW2</accession>
<evidence type="ECO:0000313" key="4">
    <source>
        <dbReference type="Proteomes" id="UP000503462"/>
    </source>
</evidence>
<reference evidence="3 4" key="1">
    <citation type="journal article" date="2016" name="Sci. Rep.">
        <title>Peltaster fructicola genome reveals evolution from an invasive phytopathogen to an ectophytic parasite.</title>
        <authorList>
            <person name="Xu C."/>
            <person name="Chen H."/>
            <person name="Gleason M.L."/>
            <person name="Xu J.R."/>
            <person name="Liu H."/>
            <person name="Zhang R."/>
            <person name="Sun G."/>
        </authorList>
    </citation>
    <scope>NUCLEOTIDE SEQUENCE [LARGE SCALE GENOMIC DNA]</scope>
    <source>
        <strain evidence="3 4">LNHT1506</strain>
    </source>
</reference>
<sequence length="147" mass="16709">MGKLIKNHWARLIVMTAAAYQTAASIEGFFWPKFFFDFLTKNLDAAVKPVPYLQVINLLVALITLAYEWPLGFLAGSRIHSSMIVRMLWLPLASLSAILLYQATNPALYYLVATIVYYWAYIEGEVICAVPWTLPKRAPRPTVRDKV</sequence>
<keyword evidence="1" id="KW-1133">Transmembrane helix</keyword>
<dbReference type="InterPro" id="IPR056144">
    <property type="entry name" value="DUF7727"/>
</dbReference>
<gene>
    <name evidence="3" type="ORF">AMS68_003729</name>
</gene>
<keyword evidence="1" id="KW-0812">Transmembrane</keyword>
<evidence type="ECO:0000313" key="3">
    <source>
        <dbReference type="EMBL" id="QIW98211.1"/>
    </source>
</evidence>
<dbReference type="PANTHER" id="PTHR40629:SF1">
    <property type="entry name" value="PRO41 PROTEIN"/>
    <property type="match status" value="1"/>
</dbReference>
<dbReference type="PANTHER" id="PTHR40629">
    <property type="entry name" value="PRO41 PROTEIN"/>
    <property type="match status" value="1"/>
</dbReference>
<feature type="domain" description="DUF7727" evidence="2">
    <location>
        <begin position="1"/>
        <end position="125"/>
    </location>
</feature>
<dbReference type="EMBL" id="CP051140">
    <property type="protein sequence ID" value="QIW98211.1"/>
    <property type="molecule type" value="Genomic_DNA"/>
</dbReference>
<feature type="transmembrane region" description="Helical" evidence="1">
    <location>
        <begin position="51"/>
        <end position="71"/>
    </location>
</feature>
<dbReference type="Pfam" id="PF24853">
    <property type="entry name" value="DUF7727"/>
    <property type="match status" value="1"/>
</dbReference>
<dbReference type="OrthoDB" id="2110422at2759"/>
<feature type="transmembrane region" description="Helical" evidence="1">
    <location>
        <begin position="83"/>
        <end position="101"/>
    </location>
</feature>
<evidence type="ECO:0000259" key="2">
    <source>
        <dbReference type="Pfam" id="PF24853"/>
    </source>
</evidence>
<feature type="transmembrane region" description="Helical" evidence="1">
    <location>
        <begin position="107"/>
        <end position="134"/>
    </location>
</feature>
<feature type="transmembrane region" description="Helical" evidence="1">
    <location>
        <begin position="12"/>
        <end position="31"/>
    </location>
</feature>
<keyword evidence="4" id="KW-1185">Reference proteome</keyword>
<dbReference type="Proteomes" id="UP000503462">
    <property type="component" value="Chromosome 2"/>
</dbReference>